<dbReference type="SUPFAM" id="SSF50249">
    <property type="entry name" value="Nucleic acid-binding proteins"/>
    <property type="match status" value="1"/>
</dbReference>
<keyword evidence="3" id="KW-0949">S-adenosyl-L-methionine</keyword>
<name>A0A381YTX9_9ZZZZ</name>
<keyword evidence="1" id="KW-0489">Methyltransferase</keyword>
<dbReference type="PROSITE" id="PS01230">
    <property type="entry name" value="TRMA_1"/>
    <property type="match status" value="1"/>
</dbReference>
<accession>A0A381YTX9</accession>
<dbReference type="EMBL" id="UINC01019053">
    <property type="protein sequence ID" value="SVA80488.1"/>
    <property type="molecule type" value="Genomic_DNA"/>
</dbReference>
<dbReference type="FunFam" id="2.40.50.1070:FF:000003">
    <property type="entry name" value="23S rRNA (Uracil-5-)-methyltransferase RumA"/>
    <property type="match status" value="1"/>
</dbReference>
<reference evidence="5" key="1">
    <citation type="submission" date="2018-05" db="EMBL/GenBank/DDBJ databases">
        <authorList>
            <person name="Lanie J.A."/>
            <person name="Ng W.-L."/>
            <person name="Kazmierczak K.M."/>
            <person name="Andrzejewski T.M."/>
            <person name="Davidsen T.M."/>
            <person name="Wayne K.J."/>
            <person name="Tettelin H."/>
            <person name="Glass J.I."/>
            <person name="Rusch D."/>
            <person name="Podicherti R."/>
            <person name="Tsui H.-C.T."/>
            <person name="Winkler M.E."/>
        </authorList>
    </citation>
    <scope>NUCLEOTIDE SEQUENCE</scope>
</reference>
<dbReference type="GO" id="GO:0006396">
    <property type="term" value="P:RNA processing"/>
    <property type="evidence" value="ECO:0007669"/>
    <property type="project" value="InterPro"/>
</dbReference>
<dbReference type="InterPro" id="IPR010280">
    <property type="entry name" value="U5_MeTrfase_fam"/>
</dbReference>
<dbReference type="Gene3D" id="3.40.50.150">
    <property type="entry name" value="Vaccinia Virus protein VP39"/>
    <property type="match status" value="1"/>
</dbReference>
<dbReference type="InterPro" id="IPR029063">
    <property type="entry name" value="SAM-dependent_MTases_sf"/>
</dbReference>
<dbReference type="FunFam" id="3.40.50.150:FF:000009">
    <property type="entry name" value="23S rRNA (Uracil(1939)-C(5))-methyltransferase RlmD"/>
    <property type="match status" value="1"/>
</dbReference>
<dbReference type="PANTHER" id="PTHR11061">
    <property type="entry name" value="RNA M5U METHYLTRANSFERASE"/>
    <property type="match status" value="1"/>
</dbReference>
<protein>
    <recommendedName>
        <fullName evidence="4">TRAM domain-containing protein</fullName>
    </recommendedName>
</protein>
<dbReference type="PROSITE" id="PS50926">
    <property type="entry name" value="TRAM"/>
    <property type="match status" value="1"/>
</dbReference>
<keyword evidence="2" id="KW-0808">Transferase</keyword>
<dbReference type="GO" id="GO:0008173">
    <property type="term" value="F:RNA methyltransferase activity"/>
    <property type="evidence" value="ECO:0007669"/>
    <property type="project" value="InterPro"/>
</dbReference>
<dbReference type="Pfam" id="PF01938">
    <property type="entry name" value="TRAM"/>
    <property type="match status" value="1"/>
</dbReference>
<dbReference type="SUPFAM" id="SSF53335">
    <property type="entry name" value="S-adenosyl-L-methionine-dependent methyltransferases"/>
    <property type="match status" value="1"/>
</dbReference>
<dbReference type="InterPro" id="IPR002792">
    <property type="entry name" value="TRAM_dom"/>
</dbReference>
<dbReference type="NCBIfam" id="TIGR00479">
    <property type="entry name" value="rumA"/>
    <property type="match status" value="1"/>
</dbReference>
<dbReference type="CDD" id="cd02440">
    <property type="entry name" value="AdoMet_MTases"/>
    <property type="match status" value="1"/>
</dbReference>
<sequence>MVKKGETLTLNIDSLAYGGRGVARHEHCVIFVDKALPYQEVNAFIYKKRRGYGEARILDILKESEKRTDPVCEHFSHCGGCAHQHLDYTEQIEQKRKQVEDIFSRQAGIKDFQVSAIIPAEEIYHYRNKMEFTFSSQRWILPDEKKGTESDFALGLHVPRRWDKILNINACHIQQIVGNEIVNFVRTESRRLELKPYNQKTHNGFLRHLVLRFGIHSGDIMVNFVTSYEKTELLTPLVDSLISRFPEITSVLNNVNRRKADTAYGEWENILYGTSYIEENINDLTFEISSNSFFQTNTRQAEKLYAEILKEAKLTGKEIVFDLYCGTGTMALYLARQAQEVIGFEVVKVAVEDAIRNSVRNGIGNVRFVHTNLEKYKPDISLPVPDVVVVDPPRAGLQGSAVKSILSFGAKKIIYVSCNPSTQARDTLAFLQGGYQLKSMILIDMFPHTPHVETIGVFEPGI</sequence>
<evidence type="ECO:0000256" key="3">
    <source>
        <dbReference type="ARBA" id="ARBA00022691"/>
    </source>
</evidence>
<proteinExistence type="predicted"/>
<dbReference type="FunFam" id="2.40.50.140:FF:000097">
    <property type="entry name" value="23S rRNA (uracil(1939)-C(5))-methyltransferase RlmD"/>
    <property type="match status" value="1"/>
</dbReference>
<dbReference type="Gene3D" id="2.40.50.1070">
    <property type="match status" value="1"/>
</dbReference>
<dbReference type="GO" id="GO:0008757">
    <property type="term" value="F:S-adenosylmethionine-dependent methyltransferase activity"/>
    <property type="evidence" value="ECO:0007669"/>
    <property type="project" value="UniProtKB-ARBA"/>
</dbReference>
<gene>
    <name evidence="5" type="ORF">METZ01_LOCUS133342</name>
</gene>
<evidence type="ECO:0000256" key="1">
    <source>
        <dbReference type="ARBA" id="ARBA00022603"/>
    </source>
</evidence>
<dbReference type="InterPro" id="IPR030390">
    <property type="entry name" value="MeTrfase_TrmA_AS"/>
</dbReference>
<dbReference type="Pfam" id="PF05958">
    <property type="entry name" value="tRNA_U5-meth_tr"/>
    <property type="match status" value="1"/>
</dbReference>
<organism evidence="5">
    <name type="scientific">marine metagenome</name>
    <dbReference type="NCBI Taxonomy" id="408172"/>
    <lineage>
        <taxon>unclassified sequences</taxon>
        <taxon>metagenomes</taxon>
        <taxon>ecological metagenomes</taxon>
    </lineage>
</organism>
<dbReference type="PANTHER" id="PTHR11061:SF30">
    <property type="entry name" value="TRNA (URACIL(54)-C(5))-METHYLTRANSFERASE"/>
    <property type="match status" value="1"/>
</dbReference>
<evidence type="ECO:0000259" key="4">
    <source>
        <dbReference type="PROSITE" id="PS50926"/>
    </source>
</evidence>
<dbReference type="InterPro" id="IPR030391">
    <property type="entry name" value="MeTrfase_TrmA_CS"/>
</dbReference>
<dbReference type="PROSITE" id="PS01231">
    <property type="entry name" value="TRMA_2"/>
    <property type="match status" value="1"/>
</dbReference>
<feature type="domain" description="TRAM" evidence="4">
    <location>
        <begin position="1"/>
        <end position="59"/>
    </location>
</feature>
<evidence type="ECO:0000256" key="2">
    <source>
        <dbReference type="ARBA" id="ARBA00022679"/>
    </source>
</evidence>
<dbReference type="InterPro" id="IPR012340">
    <property type="entry name" value="NA-bd_OB-fold"/>
</dbReference>
<dbReference type="AlphaFoldDB" id="A0A381YTX9"/>
<dbReference type="GO" id="GO:0001510">
    <property type="term" value="P:RNA methylation"/>
    <property type="evidence" value="ECO:0007669"/>
    <property type="project" value="UniProtKB-ARBA"/>
</dbReference>
<evidence type="ECO:0000313" key="5">
    <source>
        <dbReference type="EMBL" id="SVA80488.1"/>
    </source>
</evidence>
<dbReference type="PROSITE" id="PS51687">
    <property type="entry name" value="SAM_MT_RNA_M5U"/>
    <property type="match status" value="1"/>
</dbReference>
<dbReference type="Gene3D" id="2.40.50.140">
    <property type="entry name" value="Nucleic acid-binding proteins"/>
    <property type="match status" value="1"/>
</dbReference>